<comment type="caution">
    <text evidence="1">The sequence shown here is derived from an EMBL/GenBank/DDBJ whole genome shotgun (WGS) entry which is preliminary data.</text>
</comment>
<accession>A0AC61RF68</accession>
<dbReference type="Proteomes" id="UP000306319">
    <property type="component" value="Unassembled WGS sequence"/>
</dbReference>
<dbReference type="EMBL" id="SRYB01000011">
    <property type="protein sequence ID" value="TGY78727.1"/>
    <property type="molecule type" value="Genomic_DNA"/>
</dbReference>
<evidence type="ECO:0000313" key="2">
    <source>
        <dbReference type="Proteomes" id="UP000306319"/>
    </source>
</evidence>
<reference evidence="1" key="1">
    <citation type="submission" date="2019-04" db="EMBL/GenBank/DDBJ databases">
        <title>Microbes associate with the intestines of laboratory mice.</title>
        <authorList>
            <person name="Navarre W."/>
            <person name="Wong E."/>
            <person name="Huang K."/>
            <person name="Tropini C."/>
            <person name="Ng K."/>
            <person name="Yu B."/>
        </authorList>
    </citation>
    <scope>NUCLEOTIDE SEQUENCE</scope>
    <source>
        <strain evidence="1">NM04_E33</strain>
    </source>
</reference>
<name>A0AC61RF68_9BACT</name>
<gene>
    <name evidence="1" type="ORF">E5331_09130</name>
</gene>
<organism evidence="1 2">
    <name type="scientific">Lepagella muris</name>
    <dbReference type="NCBI Taxonomy" id="3032870"/>
    <lineage>
        <taxon>Bacteria</taxon>
        <taxon>Pseudomonadati</taxon>
        <taxon>Bacteroidota</taxon>
        <taxon>Bacteroidia</taxon>
        <taxon>Bacteroidales</taxon>
        <taxon>Muribaculaceae</taxon>
        <taxon>Lepagella</taxon>
    </lineage>
</organism>
<protein>
    <submittedName>
        <fullName evidence="1">Uncharacterized protein</fullName>
    </submittedName>
</protein>
<keyword evidence="2" id="KW-1185">Reference proteome</keyword>
<proteinExistence type="predicted"/>
<evidence type="ECO:0000313" key="1">
    <source>
        <dbReference type="EMBL" id="TGY78727.1"/>
    </source>
</evidence>
<sequence>MRRLCIALLLLFPSLTFMGCGEDYNEPEQEIPSQPDNSDEGDGEGDGDEDDNNPDNPESSGSGKILIAYFSRWGNTDYPADVDASTGASVQIRNGNKYGTTQIVAQYIQSGVGGAHNPHHQL</sequence>